<evidence type="ECO:0000313" key="5">
    <source>
        <dbReference type="EMBL" id="HIZ37857.1"/>
    </source>
</evidence>
<evidence type="ECO:0000259" key="4">
    <source>
        <dbReference type="Pfam" id="PF03358"/>
    </source>
</evidence>
<reference evidence="5" key="2">
    <citation type="submission" date="2021-04" db="EMBL/GenBank/DDBJ databases">
        <authorList>
            <person name="Gilroy R."/>
        </authorList>
    </citation>
    <scope>NUCLEOTIDE SEQUENCE</scope>
    <source>
        <strain evidence="5">ChiGjej4B4-7305</strain>
    </source>
</reference>
<evidence type="ECO:0000313" key="6">
    <source>
        <dbReference type="Proteomes" id="UP000824037"/>
    </source>
</evidence>
<keyword evidence="1" id="KW-0285">Flavoprotein</keyword>
<dbReference type="InterPro" id="IPR051814">
    <property type="entry name" value="NAD(P)H-dep_FMN_reductase"/>
</dbReference>
<dbReference type="GO" id="GO:0016491">
    <property type="term" value="F:oxidoreductase activity"/>
    <property type="evidence" value="ECO:0007669"/>
    <property type="project" value="UniProtKB-KW"/>
</dbReference>
<dbReference type="InterPro" id="IPR023932">
    <property type="entry name" value="CE1759_FMN_reduct"/>
</dbReference>
<dbReference type="EMBL" id="DXBY01000325">
    <property type="protein sequence ID" value="HIZ37857.1"/>
    <property type="molecule type" value="Genomic_DNA"/>
</dbReference>
<dbReference type="InterPro" id="IPR005025">
    <property type="entry name" value="FMN_Rdtase-like_dom"/>
</dbReference>
<dbReference type="Gene3D" id="3.40.50.360">
    <property type="match status" value="1"/>
</dbReference>
<dbReference type="AlphaFoldDB" id="A0A9D2EHZ9"/>
<accession>A0A9D2EHZ9</accession>
<organism evidence="5 6">
    <name type="scientific">Candidatus Ruania gallistercoris</name>
    <dbReference type="NCBI Taxonomy" id="2838746"/>
    <lineage>
        <taxon>Bacteria</taxon>
        <taxon>Bacillati</taxon>
        <taxon>Actinomycetota</taxon>
        <taxon>Actinomycetes</taxon>
        <taxon>Micrococcales</taxon>
        <taxon>Ruaniaceae</taxon>
        <taxon>Ruania</taxon>
    </lineage>
</organism>
<protein>
    <submittedName>
        <fullName evidence="5">NAD(P)H-dependent oxidoreductase</fullName>
    </submittedName>
</protein>
<dbReference type="Pfam" id="PF03358">
    <property type="entry name" value="FMN_red"/>
    <property type="match status" value="1"/>
</dbReference>
<dbReference type="NCBIfam" id="TIGR04037">
    <property type="entry name" value="LLM_duo_CE1759"/>
    <property type="match status" value="1"/>
</dbReference>
<evidence type="ECO:0000256" key="3">
    <source>
        <dbReference type="ARBA" id="ARBA00023002"/>
    </source>
</evidence>
<reference evidence="5" key="1">
    <citation type="journal article" date="2021" name="PeerJ">
        <title>Extensive microbial diversity within the chicken gut microbiome revealed by metagenomics and culture.</title>
        <authorList>
            <person name="Gilroy R."/>
            <person name="Ravi A."/>
            <person name="Getino M."/>
            <person name="Pursley I."/>
            <person name="Horton D.L."/>
            <person name="Alikhan N.F."/>
            <person name="Baker D."/>
            <person name="Gharbi K."/>
            <person name="Hall N."/>
            <person name="Watson M."/>
            <person name="Adriaenssens E.M."/>
            <person name="Foster-Nyarko E."/>
            <person name="Jarju S."/>
            <person name="Secka A."/>
            <person name="Antonio M."/>
            <person name="Oren A."/>
            <person name="Chaudhuri R.R."/>
            <person name="La Ragione R."/>
            <person name="Hildebrand F."/>
            <person name="Pallen M.J."/>
        </authorList>
    </citation>
    <scope>NUCLEOTIDE SEQUENCE</scope>
    <source>
        <strain evidence="5">ChiGjej4B4-7305</strain>
    </source>
</reference>
<keyword evidence="3" id="KW-0560">Oxidoreductase</keyword>
<keyword evidence="2" id="KW-0288">FMN</keyword>
<evidence type="ECO:0000256" key="1">
    <source>
        <dbReference type="ARBA" id="ARBA00022630"/>
    </source>
</evidence>
<name>A0A9D2EHZ9_9MICO</name>
<dbReference type="SUPFAM" id="SSF52218">
    <property type="entry name" value="Flavoproteins"/>
    <property type="match status" value="1"/>
</dbReference>
<dbReference type="InterPro" id="IPR029039">
    <property type="entry name" value="Flavoprotein-like_sf"/>
</dbReference>
<dbReference type="PANTHER" id="PTHR43408:SF2">
    <property type="entry name" value="FMN REDUCTASE (NADPH)"/>
    <property type="match status" value="1"/>
</dbReference>
<sequence>MTDLPSAANAINVVAVSGGVGFPSSTRRLTDALLHAVEEAAGEAAVLTRTIEVRDLAEDVAHATVAGLPSPELDEALRAIEQADLVITASPVFRGSYAGIFKSLWDLVDPVAMRGKPVLLGATGGSMRHQLVIDQVLRPLFAYFGSLIVPTGVYAATEDVDLGPSRAPELARRIEQAGADALRLVPARAPSRSGG</sequence>
<evidence type="ECO:0000256" key="2">
    <source>
        <dbReference type="ARBA" id="ARBA00022643"/>
    </source>
</evidence>
<comment type="caution">
    <text evidence="5">The sequence shown here is derived from an EMBL/GenBank/DDBJ whole genome shotgun (WGS) entry which is preliminary data.</text>
</comment>
<feature type="domain" description="NADPH-dependent FMN reductase-like" evidence="4">
    <location>
        <begin position="12"/>
        <end position="158"/>
    </location>
</feature>
<gene>
    <name evidence="5" type="ORF">H9815_18930</name>
</gene>
<proteinExistence type="predicted"/>
<dbReference type="Proteomes" id="UP000824037">
    <property type="component" value="Unassembled WGS sequence"/>
</dbReference>
<dbReference type="PANTHER" id="PTHR43408">
    <property type="entry name" value="FMN REDUCTASE (NADPH)"/>
    <property type="match status" value="1"/>
</dbReference>